<accession>A0A081NDP7</accession>
<keyword evidence="4" id="KW-0804">Transcription</keyword>
<dbReference type="SUPFAM" id="SSF46785">
    <property type="entry name" value="Winged helix' DNA-binding domain"/>
    <property type="match status" value="1"/>
</dbReference>
<evidence type="ECO:0000256" key="2">
    <source>
        <dbReference type="ARBA" id="ARBA00023015"/>
    </source>
</evidence>
<dbReference type="InterPro" id="IPR005119">
    <property type="entry name" value="LysR_subst-bd"/>
</dbReference>
<dbReference type="GO" id="GO:0003700">
    <property type="term" value="F:DNA-binding transcription factor activity"/>
    <property type="evidence" value="ECO:0007669"/>
    <property type="project" value="InterPro"/>
</dbReference>
<evidence type="ECO:0000313" key="6">
    <source>
        <dbReference type="EMBL" id="KEQ16570.1"/>
    </source>
</evidence>
<dbReference type="InterPro" id="IPR036388">
    <property type="entry name" value="WH-like_DNA-bd_sf"/>
</dbReference>
<feature type="domain" description="HTH lysR-type" evidence="5">
    <location>
        <begin position="3"/>
        <end position="60"/>
    </location>
</feature>
<dbReference type="InterPro" id="IPR000847">
    <property type="entry name" value="LysR_HTH_N"/>
</dbReference>
<comment type="caution">
    <text evidence="6">The sequence shown here is derived from an EMBL/GenBank/DDBJ whole genome shotgun (WGS) entry which is preliminary data.</text>
</comment>
<dbReference type="Pfam" id="PF03466">
    <property type="entry name" value="LysR_substrate"/>
    <property type="match status" value="1"/>
</dbReference>
<keyword evidence="2" id="KW-0805">Transcription regulation</keyword>
<dbReference type="RefSeq" id="WP_034840214.1">
    <property type="nucleotide sequence ID" value="NZ_JOKH01000005.1"/>
</dbReference>
<dbReference type="eggNOG" id="COG0583">
    <property type="taxonomic scope" value="Bacteria"/>
</dbReference>
<sequence length="300" mass="33314">MHITLRQLEIFKAVAQSGRVTAAAESLFISQPAASMALSELEKHLGPLFDRHAGASMTLNDSGRALLPMAAELIDRAHEIETQFIEDSCYEQGTLKIHASSTIGNNLMPRILGDFFREFPHIRAELAVDNTRSIQQRLLAMEIDLAVVEGSCLHPDIEVVPWREDELVIICHPDHPMAGKTVGLQALKEEEWILREPGSGTRELFDEVLATRLCTPNVIMSLNRAEAVKQAVMEGLGIGCISNLAVWRAKKAGLLSTIGVADLTLNRHFYLLLNRKKYRSGVIKKVSEFILGWDDKPLNS</sequence>
<reference evidence="6 7" key="1">
    <citation type="submission" date="2014-06" db="EMBL/GenBank/DDBJ databases">
        <title>Whole Genome Sequences of Three Symbiotic Endozoicomonas Bacteria.</title>
        <authorList>
            <person name="Neave M.J."/>
            <person name="Apprill A."/>
            <person name="Voolstra C.R."/>
        </authorList>
    </citation>
    <scope>NUCLEOTIDE SEQUENCE [LARGE SCALE GENOMIC DNA]</scope>
    <source>
        <strain evidence="6 7">DSM 25634</strain>
    </source>
</reference>
<evidence type="ECO:0000256" key="1">
    <source>
        <dbReference type="ARBA" id="ARBA00009437"/>
    </source>
</evidence>
<protein>
    <recommendedName>
        <fullName evidence="5">HTH lysR-type domain-containing protein</fullName>
    </recommendedName>
</protein>
<comment type="similarity">
    <text evidence="1">Belongs to the LysR transcriptional regulatory family.</text>
</comment>
<proteinExistence type="inferred from homology"/>
<dbReference type="STRING" id="1137799.GZ78_22305"/>
<dbReference type="OrthoDB" id="9808620at2"/>
<dbReference type="Gene3D" id="1.10.10.10">
    <property type="entry name" value="Winged helix-like DNA-binding domain superfamily/Winged helix DNA-binding domain"/>
    <property type="match status" value="1"/>
</dbReference>
<dbReference type="Pfam" id="PF00126">
    <property type="entry name" value="HTH_1"/>
    <property type="match status" value="1"/>
</dbReference>
<dbReference type="GO" id="GO:0000976">
    <property type="term" value="F:transcription cis-regulatory region binding"/>
    <property type="evidence" value="ECO:0007669"/>
    <property type="project" value="TreeGrafter"/>
</dbReference>
<dbReference type="PANTHER" id="PTHR30126:SF94">
    <property type="entry name" value="LYSR FAMILY TRANSCRIPTIONAL REGULATOR"/>
    <property type="match status" value="1"/>
</dbReference>
<dbReference type="PROSITE" id="PS50931">
    <property type="entry name" value="HTH_LYSR"/>
    <property type="match status" value="1"/>
</dbReference>
<dbReference type="Proteomes" id="UP000028073">
    <property type="component" value="Unassembled WGS sequence"/>
</dbReference>
<dbReference type="Gene3D" id="3.40.190.290">
    <property type="match status" value="1"/>
</dbReference>
<evidence type="ECO:0000259" key="5">
    <source>
        <dbReference type="PROSITE" id="PS50931"/>
    </source>
</evidence>
<dbReference type="CDD" id="cd08420">
    <property type="entry name" value="PBP2_CysL_like"/>
    <property type="match status" value="1"/>
</dbReference>
<evidence type="ECO:0000256" key="3">
    <source>
        <dbReference type="ARBA" id="ARBA00023125"/>
    </source>
</evidence>
<name>A0A081NDP7_9GAMM</name>
<dbReference type="InterPro" id="IPR036390">
    <property type="entry name" value="WH_DNA-bd_sf"/>
</dbReference>
<dbReference type="EMBL" id="JOKH01000005">
    <property type="protein sequence ID" value="KEQ16570.1"/>
    <property type="molecule type" value="Genomic_DNA"/>
</dbReference>
<dbReference type="SUPFAM" id="SSF53850">
    <property type="entry name" value="Periplasmic binding protein-like II"/>
    <property type="match status" value="1"/>
</dbReference>
<evidence type="ECO:0000256" key="4">
    <source>
        <dbReference type="ARBA" id="ARBA00023163"/>
    </source>
</evidence>
<evidence type="ECO:0000313" key="7">
    <source>
        <dbReference type="Proteomes" id="UP000028073"/>
    </source>
</evidence>
<dbReference type="PANTHER" id="PTHR30126">
    <property type="entry name" value="HTH-TYPE TRANSCRIPTIONAL REGULATOR"/>
    <property type="match status" value="1"/>
</dbReference>
<gene>
    <name evidence="6" type="ORF">GZ78_22305</name>
</gene>
<organism evidence="6 7">
    <name type="scientific">Endozoicomonas numazuensis</name>
    <dbReference type="NCBI Taxonomy" id="1137799"/>
    <lineage>
        <taxon>Bacteria</taxon>
        <taxon>Pseudomonadati</taxon>
        <taxon>Pseudomonadota</taxon>
        <taxon>Gammaproteobacteria</taxon>
        <taxon>Oceanospirillales</taxon>
        <taxon>Endozoicomonadaceae</taxon>
        <taxon>Endozoicomonas</taxon>
    </lineage>
</organism>
<dbReference type="AlphaFoldDB" id="A0A081NDP7"/>
<keyword evidence="7" id="KW-1185">Reference proteome</keyword>
<keyword evidence="3" id="KW-0238">DNA-binding</keyword>